<evidence type="ECO:0000313" key="5">
    <source>
        <dbReference type="Proteomes" id="UP000681131"/>
    </source>
</evidence>
<dbReference type="Proteomes" id="UP000251120">
    <property type="component" value="Chromosome"/>
</dbReference>
<evidence type="ECO:0000313" key="2">
    <source>
        <dbReference type="EMBL" id="AXA33384.1"/>
    </source>
</evidence>
<name>A0A2Z4XWX7_9GAMM</name>
<gene>
    <name evidence="2" type="ORF">CDH04_02675</name>
    <name evidence="3" type="ORF">FZC43_02675</name>
</gene>
<sequence length="262" mass="29645">MKRVLVTGLNSYIGNSFASFCKDDFVIDKISLRDDSWQKLDFSIYDSILHVAGIAHTSRNANLESLYYKVNVELTTKIAKKAKQDGVGQFVFLSSIIVYGDNNSPVSTTKVIDENTKPNPDDFYGDSKLQAENSLKTLEGSEFKVAIVRPPMIYGEGSKGNYSKLAKLAKYSLIFPSIKNQRSVLHIDKLSEVLRDIVCRVQSGLFRPQDEDYFCTSKFIKDYRATLGKKTLLVSVFNPFIRIVSKKVVMLRKMFGSLIYKK</sequence>
<dbReference type="KEGG" id="fad:CDH04_02675"/>
<evidence type="ECO:0000313" key="3">
    <source>
        <dbReference type="EMBL" id="QIW11612.1"/>
    </source>
</evidence>
<dbReference type="Gene3D" id="3.40.50.720">
    <property type="entry name" value="NAD(P)-binding Rossmann-like Domain"/>
    <property type="match status" value="1"/>
</dbReference>
<dbReference type="SUPFAM" id="SSF51735">
    <property type="entry name" value="NAD(P)-binding Rossmann-fold domains"/>
    <property type="match status" value="1"/>
</dbReference>
<dbReference type="PANTHER" id="PTHR43245">
    <property type="entry name" value="BIFUNCTIONAL POLYMYXIN RESISTANCE PROTEIN ARNA"/>
    <property type="match status" value="1"/>
</dbReference>
<dbReference type="InterPro" id="IPR036291">
    <property type="entry name" value="NAD(P)-bd_dom_sf"/>
</dbReference>
<dbReference type="AlphaFoldDB" id="A0A2Z4XWX7"/>
<dbReference type="RefSeq" id="WP_112869557.1">
    <property type="nucleotide sequence ID" value="NZ_CP021781.1"/>
</dbReference>
<proteinExistence type="predicted"/>
<feature type="domain" description="NAD-dependent epimerase/dehydratase" evidence="1">
    <location>
        <begin position="41"/>
        <end position="167"/>
    </location>
</feature>
<evidence type="ECO:0000259" key="1">
    <source>
        <dbReference type="Pfam" id="PF01370"/>
    </source>
</evidence>
<dbReference type="Proteomes" id="UP000681131">
    <property type="component" value="Chromosome"/>
</dbReference>
<dbReference type="InterPro" id="IPR050177">
    <property type="entry name" value="Lipid_A_modif_metabolic_enz"/>
</dbReference>
<reference evidence="2 4" key="1">
    <citation type="submission" date="2017-06" db="EMBL/GenBank/DDBJ databases">
        <title>Complete genome of Francisella adeliensis.</title>
        <authorList>
            <person name="Vallesi A."/>
            <person name="Sjodin A."/>
        </authorList>
    </citation>
    <scope>NUCLEOTIDE SEQUENCE [LARGE SCALE GENOMIC DNA]</scope>
    <source>
        <strain evidence="2 4">FDC440</strain>
    </source>
</reference>
<keyword evidence="5" id="KW-1185">Reference proteome</keyword>
<dbReference type="InterPro" id="IPR001509">
    <property type="entry name" value="Epimerase_deHydtase"/>
</dbReference>
<dbReference type="PANTHER" id="PTHR43245:SF58">
    <property type="entry name" value="BLL5923 PROTEIN"/>
    <property type="match status" value="1"/>
</dbReference>
<reference evidence="3 5" key="2">
    <citation type="submission" date="2019-08" db="EMBL/GenBank/DDBJ databases">
        <title>Complete genome sequences of Francisella adeliensis (FSC1325 and FSC1326).</title>
        <authorList>
            <person name="Ohrman C."/>
            <person name="Uneklint I."/>
            <person name="Vallesi A."/>
            <person name="Karlsson L."/>
            <person name="Sjodin A."/>
        </authorList>
    </citation>
    <scope>NUCLEOTIDE SEQUENCE [LARGE SCALE GENOMIC DNA]</scope>
    <source>
        <strain evidence="3 5">FSC1325</strain>
    </source>
</reference>
<accession>A0A2Z4XWX7</accession>
<dbReference type="Pfam" id="PF01370">
    <property type="entry name" value="Epimerase"/>
    <property type="match status" value="1"/>
</dbReference>
<dbReference type="OrthoDB" id="9801056at2"/>
<organism evidence="2 4">
    <name type="scientific">Francisella adeliensis</name>
    <dbReference type="NCBI Taxonomy" id="2007306"/>
    <lineage>
        <taxon>Bacteria</taxon>
        <taxon>Pseudomonadati</taxon>
        <taxon>Pseudomonadota</taxon>
        <taxon>Gammaproteobacteria</taxon>
        <taxon>Thiotrichales</taxon>
        <taxon>Francisellaceae</taxon>
        <taxon>Francisella</taxon>
    </lineage>
</organism>
<protein>
    <submittedName>
        <fullName evidence="2 3">NAD-dependent epimerase</fullName>
    </submittedName>
</protein>
<dbReference type="EMBL" id="CP043424">
    <property type="protein sequence ID" value="QIW11612.1"/>
    <property type="molecule type" value="Genomic_DNA"/>
</dbReference>
<evidence type="ECO:0000313" key="4">
    <source>
        <dbReference type="Proteomes" id="UP000251120"/>
    </source>
</evidence>
<dbReference type="EMBL" id="CP021781">
    <property type="protein sequence ID" value="AXA33384.1"/>
    <property type="molecule type" value="Genomic_DNA"/>
</dbReference>